<dbReference type="PROSITE" id="PS50889">
    <property type="entry name" value="S4"/>
    <property type="match status" value="1"/>
</dbReference>
<keyword evidence="4" id="KW-1185">Reference proteome</keyword>
<dbReference type="GO" id="GO:0003723">
    <property type="term" value="F:RNA binding"/>
    <property type="evidence" value="ECO:0007669"/>
    <property type="project" value="UniProtKB-KW"/>
</dbReference>
<dbReference type="Pfam" id="PF01479">
    <property type="entry name" value="S4"/>
    <property type="match status" value="1"/>
</dbReference>
<evidence type="ECO:0000259" key="2">
    <source>
        <dbReference type="SMART" id="SM00363"/>
    </source>
</evidence>
<gene>
    <name evidence="3" type="primary">hslR</name>
    <name evidence="3" type="ORF">A6F68_00456</name>
</gene>
<evidence type="ECO:0000256" key="1">
    <source>
        <dbReference type="PROSITE-ProRule" id="PRU00182"/>
    </source>
</evidence>
<dbReference type="Gene3D" id="3.10.290.10">
    <property type="entry name" value="RNA-binding S4 domain"/>
    <property type="match status" value="1"/>
</dbReference>
<sequence length="103" mass="11061">MRIDKLLWQLRLTKTRAQAQALVATGHIRRNGSRVARASQDVGAGDTLTIPLPSGVRVIEVLALPVRRGPAAEAQGCYRTLDPQAFPAIAATEHETPEGGQPQ</sequence>
<protein>
    <submittedName>
        <fullName evidence="3">Heat shock protein 15</fullName>
    </submittedName>
</protein>
<dbReference type="InterPro" id="IPR002942">
    <property type="entry name" value="S4_RNA-bd"/>
</dbReference>
<dbReference type="OrthoDB" id="9797176at2"/>
<accession>A0A1B2AA59</accession>
<dbReference type="SUPFAM" id="SSF55174">
    <property type="entry name" value="Alpha-L RNA-binding motif"/>
    <property type="match status" value="1"/>
</dbReference>
<evidence type="ECO:0000313" key="3">
    <source>
        <dbReference type="EMBL" id="ANY18991.1"/>
    </source>
</evidence>
<dbReference type="RefSeq" id="WP_067675762.1">
    <property type="nucleotide sequence ID" value="NZ_CP016591.1"/>
</dbReference>
<dbReference type="KEGG" id="ado:A6F68_00456"/>
<name>A0A1B2AA59_9SPHN</name>
<dbReference type="STRING" id="692370.A6F68_00456"/>
<proteinExistence type="predicted"/>
<evidence type="ECO:0000313" key="4">
    <source>
        <dbReference type="Proteomes" id="UP000092932"/>
    </source>
</evidence>
<keyword evidence="3" id="KW-0346">Stress response</keyword>
<keyword evidence="1" id="KW-0694">RNA-binding</keyword>
<dbReference type="SMART" id="SM00363">
    <property type="entry name" value="S4"/>
    <property type="match status" value="1"/>
</dbReference>
<dbReference type="AlphaFoldDB" id="A0A1B2AA59"/>
<organism evidence="3 4">
    <name type="scientific">Tsuneonella dongtanensis</name>
    <dbReference type="NCBI Taxonomy" id="692370"/>
    <lineage>
        <taxon>Bacteria</taxon>
        <taxon>Pseudomonadati</taxon>
        <taxon>Pseudomonadota</taxon>
        <taxon>Alphaproteobacteria</taxon>
        <taxon>Sphingomonadales</taxon>
        <taxon>Erythrobacteraceae</taxon>
        <taxon>Tsuneonella</taxon>
    </lineage>
</organism>
<feature type="domain" description="RNA-binding S4" evidence="2">
    <location>
        <begin position="1"/>
        <end position="65"/>
    </location>
</feature>
<dbReference type="EMBL" id="CP016591">
    <property type="protein sequence ID" value="ANY18991.1"/>
    <property type="molecule type" value="Genomic_DNA"/>
</dbReference>
<dbReference type="Proteomes" id="UP000092932">
    <property type="component" value="Chromosome"/>
</dbReference>
<reference evidence="3 4" key="1">
    <citation type="submission" date="2016-07" db="EMBL/GenBank/DDBJ databases">
        <title>Complete genome sequence of Altererythrobacter dongtanensis KCTC 22672, a type strain with esterase isolated from tidal flat.</title>
        <authorList>
            <person name="Cheng H."/>
            <person name="Wu Y.-H."/>
            <person name="Zhou P."/>
            <person name="Huo Y.-Y."/>
            <person name="Wang C.-S."/>
            <person name="Xu X.-W."/>
        </authorList>
    </citation>
    <scope>NUCLEOTIDE SEQUENCE [LARGE SCALE GENOMIC DNA]</scope>
    <source>
        <strain evidence="3 4">KCTC 22672</strain>
    </source>
</reference>
<dbReference type="InterPro" id="IPR036986">
    <property type="entry name" value="S4_RNA-bd_sf"/>
</dbReference>
<dbReference type="CDD" id="cd00165">
    <property type="entry name" value="S4"/>
    <property type="match status" value="1"/>
</dbReference>